<protein>
    <submittedName>
        <fullName evidence="3">Uncharacterized protein</fullName>
    </submittedName>
</protein>
<keyword evidence="4" id="KW-1185">Reference proteome</keyword>
<keyword evidence="2" id="KW-1133">Transmembrane helix</keyword>
<evidence type="ECO:0000256" key="2">
    <source>
        <dbReference type="SAM" id="Phobius"/>
    </source>
</evidence>
<keyword evidence="2" id="KW-0812">Transmembrane</keyword>
<evidence type="ECO:0000313" key="3">
    <source>
        <dbReference type="EMBL" id="RLK62203.1"/>
    </source>
</evidence>
<sequence length="199" mass="21212">MVLFLVLVLVLGAFGLLVAALTTANTVWAWISVVISVVAAAILLVDWLGSRRRRAPVDTRAPVNTPAPVDALALGPVGPPDIERIDPPPPGDPPATDAPAAGPGVVDLDHDREPAEEATDAADLLVISDLRVDVRVLDERPRYHLARCDWLGSRSSIALPVAEARQLGFTPCAHCTPDAVLATRHREGRGPKRTEESDQ</sequence>
<proteinExistence type="predicted"/>
<comment type="caution">
    <text evidence="3">The sequence shown here is derived from an EMBL/GenBank/DDBJ whole genome shotgun (WGS) entry which is preliminary data.</text>
</comment>
<feature type="transmembrane region" description="Helical" evidence="2">
    <location>
        <begin position="29"/>
        <end position="48"/>
    </location>
</feature>
<dbReference type="Proteomes" id="UP000282454">
    <property type="component" value="Unassembled WGS sequence"/>
</dbReference>
<reference evidence="3 4" key="1">
    <citation type="submission" date="2018-10" db="EMBL/GenBank/DDBJ databases">
        <title>Genomic Encyclopedia of Archaeal and Bacterial Type Strains, Phase II (KMG-II): from individual species to whole genera.</title>
        <authorList>
            <person name="Goeker M."/>
        </authorList>
    </citation>
    <scope>NUCLEOTIDE SEQUENCE [LARGE SCALE GENOMIC DNA]</scope>
    <source>
        <strain evidence="3 4">DSM 45657</strain>
    </source>
</reference>
<organism evidence="3 4">
    <name type="scientific">Actinokineospora cianjurensis</name>
    <dbReference type="NCBI Taxonomy" id="585224"/>
    <lineage>
        <taxon>Bacteria</taxon>
        <taxon>Bacillati</taxon>
        <taxon>Actinomycetota</taxon>
        <taxon>Actinomycetes</taxon>
        <taxon>Pseudonocardiales</taxon>
        <taxon>Pseudonocardiaceae</taxon>
        <taxon>Actinokineospora</taxon>
    </lineage>
</organism>
<feature type="region of interest" description="Disordered" evidence="1">
    <location>
        <begin position="80"/>
        <end position="119"/>
    </location>
</feature>
<feature type="compositionally biased region" description="Low complexity" evidence="1">
    <location>
        <begin position="94"/>
        <end position="104"/>
    </location>
</feature>
<accession>A0A421BCZ0</accession>
<dbReference type="RefSeq" id="WP_342772771.1">
    <property type="nucleotide sequence ID" value="NZ_RCDD01000001.1"/>
</dbReference>
<gene>
    <name evidence="3" type="ORF">CLV68_2758</name>
</gene>
<name>A0A421BCZ0_9PSEU</name>
<dbReference type="AlphaFoldDB" id="A0A421BCZ0"/>
<keyword evidence="2" id="KW-0472">Membrane</keyword>
<evidence type="ECO:0000256" key="1">
    <source>
        <dbReference type="SAM" id="MobiDB-lite"/>
    </source>
</evidence>
<dbReference type="EMBL" id="RCDD01000001">
    <property type="protein sequence ID" value="RLK62203.1"/>
    <property type="molecule type" value="Genomic_DNA"/>
</dbReference>
<evidence type="ECO:0000313" key="4">
    <source>
        <dbReference type="Proteomes" id="UP000282454"/>
    </source>
</evidence>